<dbReference type="RefSeq" id="WP_063974792.1">
    <property type="nucleotide sequence ID" value="NZ_LQWZ01000012.1"/>
</dbReference>
<dbReference type="AlphaFoldDB" id="A0A177KX82"/>
<name>A0A177KX82_9BACI</name>
<keyword evidence="2" id="KW-0813">Transport</keyword>
<sequence>MTVQEHPFSLKALQVYAVTILFYSIIYMVLMVLPFYSITIGASKTQIGLIMGATMLASTIARPIAGKIIDRYGTGKVFVIGLLIFAISLSGYFFPSIGMFVIVRLIQGVVAAFFSTAMEIITMDLLSERMRAQGLSLYSLATILPTTFGPAIALLLKDYMPMSWIFFLFFTMGVGNFVFGLLISRRVQSQIEHKQSNHSPFLGSWKHRILLLSSGIMLLASIANGAIFTFLPLYLEQNGSNFAEIYFLIQTLVLVFSRFWGRKWIPSDGTVPYKVVFLTITLAAAGTLLIGVSNSPTWLSIAAICNGVAFSLLYPALLTFVSFSVPHQNRGFLLGLFIGAADLGFAMGALVMGPLADGTSFSLMFITCSICCLLALVFIPGYRRNQLKKEQKKEAV</sequence>
<feature type="transmembrane region" description="Helical" evidence="6">
    <location>
        <begin position="12"/>
        <end position="35"/>
    </location>
</feature>
<evidence type="ECO:0000256" key="2">
    <source>
        <dbReference type="ARBA" id="ARBA00022448"/>
    </source>
</evidence>
<accession>A0A177KX82</accession>
<comment type="subcellular location">
    <subcellularLocation>
        <location evidence="1">Cell membrane</location>
        <topology evidence="1">Multi-pass membrane protein</topology>
    </subcellularLocation>
</comment>
<dbReference type="Gene3D" id="1.20.1250.20">
    <property type="entry name" value="MFS general substrate transporter like domains"/>
    <property type="match status" value="1"/>
</dbReference>
<gene>
    <name evidence="8" type="ORF">AWH48_02860</name>
</gene>
<feature type="domain" description="Major facilitator superfamily (MFS) profile" evidence="7">
    <location>
        <begin position="10"/>
        <end position="383"/>
    </location>
</feature>
<dbReference type="PANTHER" id="PTHR23531:SF2">
    <property type="entry name" value="PERMEASE"/>
    <property type="match status" value="1"/>
</dbReference>
<protein>
    <submittedName>
        <fullName evidence="8">MFS transporter</fullName>
    </submittedName>
</protein>
<keyword evidence="5 6" id="KW-0472">Membrane</keyword>
<feature type="transmembrane region" description="Helical" evidence="6">
    <location>
        <begin position="162"/>
        <end position="184"/>
    </location>
</feature>
<dbReference type="EMBL" id="LQWZ01000012">
    <property type="protein sequence ID" value="OAH57962.1"/>
    <property type="molecule type" value="Genomic_DNA"/>
</dbReference>
<reference evidence="8 9" key="1">
    <citation type="submission" date="2016-01" db="EMBL/GenBank/DDBJ databases">
        <title>Investigation of taxonomic status of Bacillus aminovorans.</title>
        <authorList>
            <person name="Verma A."/>
            <person name="Pal Y."/>
            <person name="Krishnamurthi S."/>
        </authorList>
    </citation>
    <scope>NUCLEOTIDE SEQUENCE [LARGE SCALE GENOMIC DNA]</scope>
    <source>
        <strain evidence="8 9">DSM 4337</strain>
    </source>
</reference>
<evidence type="ECO:0000256" key="1">
    <source>
        <dbReference type="ARBA" id="ARBA00004651"/>
    </source>
</evidence>
<feature type="transmembrane region" description="Helical" evidence="6">
    <location>
        <begin position="361"/>
        <end position="382"/>
    </location>
</feature>
<dbReference type="InterPro" id="IPR011701">
    <property type="entry name" value="MFS"/>
</dbReference>
<evidence type="ECO:0000256" key="6">
    <source>
        <dbReference type="SAM" id="Phobius"/>
    </source>
</evidence>
<feature type="transmembrane region" description="Helical" evidence="6">
    <location>
        <begin position="135"/>
        <end position="156"/>
    </location>
</feature>
<dbReference type="PROSITE" id="PS50850">
    <property type="entry name" value="MFS"/>
    <property type="match status" value="1"/>
</dbReference>
<feature type="transmembrane region" description="Helical" evidence="6">
    <location>
        <begin position="47"/>
        <end position="65"/>
    </location>
</feature>
<dbReference type="InterPro" id="IPR036259">
    <property type="entry name" value="MFS_trans_sf"/>
</dbReference>
<dbReference type="CDD" id="cd17489">
    <property type="entry name" value="MFS_YfcJ_like"/>
    <property type="match status" value="1"/>
</dbReference>
<comment type="caution">
    <text evidence="8">The sequence shown here is derived from an EMBL/GenBank/DDBJ whole genome shotgun (WGS) entry which is preliminary data.</text>
</comment>
<keyword evidence="4 6" id="KW-1133">Transmembrane helix</keyword>
<dbReference type="NCBIfam" id="NF047574">
    <property type="entry name" value="opine_export_Sa"/>
    <property type="match status" value="1"/>
</dbReference>
<feature type="transmembrane region" description="Helical" evidence="6">
    <location>
        <begin position="298"/>
        <end position="320"/>
    </location>
</feature>
<keyword evidence="3 6" id="KW-0812">Transmembrane</keyword>
<organism evidence="8 9">
    <name type="scientific">Domibacillus aminovorans</name>
    <dbReference type="NCBI Taxonomy" id="29332"/>
    <lineage>
        <taxon>Bacteria</taxon>
        <taxon>Bacillati</taxon>
        <taxon>Bacillota</taxon>
        <taxon>Bacilli</taxon>
        <taxon>Bacillales</taxon>
        <taxon>Bacillaceae</taxon>
        <taxon>Domibacillus</taxon>
    </lineage>
</organism>
<feature type="transmembrane region" description="Helical" evidence="6">
    <location>
        <begin position="273"/>
        <end position="292"/>
    </location>
</feature>
<dbReference type="SUPFAM" id="SSF103473">
    <property type="entry name" value="MFS general substrate transporter"/>
    <property type="match status" value="1"/>
</dbReference>
<feature type="transmembrane region" description="Helical" evidence="6">
    <location>
        <begin position="77"/>
        <end position="95"/>
    </location>
</feature>
<dbReference type="GO" id="GO:0022857">
    <property type="term" value="F:transmembrane transporter activity"/>
    <property type="evidence" value="ECO:0007669"/>
    <property type="project" value="InterPro"/>
</dbReference>
<dbReference type="Pfam" id="PF07690">
    <property type="entry name" value="MFS_1"/>
    <property type="match status" value="2"/>
</dbReference>
<dbReference type="Proteomes" id="UP000077271">
    <property type="component" value="Unassembled WGS sequence"/>
</dbReference>
<dbReference type="InterPro" id="IPR020846">
    <property type="entry name" value="MFS_dom"/>
</dbReference>
<evidence type="ECO:0000256" key="3">
    <source>
        <dbReference type="ARBA" id="ARBA00022692"/>
    </source>
</evidence>
<dbReference type="PANTHER" id="PTHR23531">
    <property type="entry name" value="QUINOLENE RESISTANCE PROTEIN NORA"/>
    <property type="match status" value="1"/>
</dbReference>
<dbReference type="InterPro" id="IPR052714">
    <property type="entry name" value="MFS_Exporter"/>
</dbReference>
<feature type="transmembrane region" description="Helical" evidence="6">
    <location>
        <begin position="209"/>
        <end position="231"/>
    </location>
</feature>
<proteinExistence type="predicted"/>
<evidence type="ECO:0000256" key="4">
    <source>
        <dbReference type="ARBA" id="ARBA00022989"/>
    </source>
</evidence>
<evidence type="ECO:0000313" key="9">
    <source>
        <dbReference type="Proteomes" id="UP000077271"/>
    </source>
</evidence>
<dbReference type="GO" id="GO:0005886">
    <property type="term" value="C:plasma membrane"/>
    <property type="evidence" value="ECO:0007669"/>
    <property type="project" value="UniProtKB-SubCell"/>
</dbReference>
<dbReference type="OrthoDB" id="2545864at2"/>
<evidence type="ECO:0000313" key="8">
    <source>
        <dbReference type="EMBL" id="OAH57962.1"/>
    </source>
</evidence>
<feature type="transmembrane region" description="Helical" evidence="6">
    <location>
        <begin position="332"/>
        <end position="355"/>
    </location>
</feature>
<evidence type="ECO:0000259" key="7">
    <source>
        <dbReference type="PROSITE" id="PS50850"/>
    </source>
</evidence>
<feature type="transmembrane region" description="Helical" evidence="6">
    <location>
        <begin position="101"/>
        <end position="123"/>
    </location>
</feature>
<evidence type="ECO:0000256" key="5">
    <source>
        <dbReference type="ARBA" id="ARBA00023136"/>
    </source>
</evidence>
<feature type="transmembrane region" description="Helical" evidence="6">
    <location>
        <begin position="243"/>
        <end position="261"/>
    </location>
</feature>